<dbReference type="GO" id="GO:0005737">
    <property type="term" value="C:cytoplasm"/>
    <property type="evidence" value="ECO:0007669"/>
    <property type="project" value="UniProtKB-UniRule"/>
</dbReference>
<dbReference type="NCBIfam" id="TIGR01224">
    <property type="entry name" value="hutI"/>
    <property type="match status" value="1"/>
</dbReference>
<name>A0A2A4GAI8_9FLAO</name>
<reference evidence="10 11" key="1">
    <citation type="submission" date="2017-04" db="EMBL/GenBank/DDBJ databases">
        <title>A new member of the family Flavobacteriaceae isolated from ascidians.</title>
        <authorList>
            <person name="Chen L."/>
        </authorList>
    </citation>
    <scope>NUCLEOTIDE SEQUENCE [LARGE SCALE GENOMIC DNA]</scope>
    <source>
        <strain evidence="10 11">HQA918</strain>
    </source>
</reference>
<keyword evidence="4" id="KW-0378">Hydrolase</keyword>
<evidence type="ECO:0000256" key="7">
    <source>
        <dbReference type="ARBA" id="ARBA00023004"/>
    </source>
</evidence>
<dbReference type="EC" id="3.5.2.7" evidence="2 8"/>
<evidence type="ECO:0000256" key="1">
    <source>
        <dbReference type="ARBA" id="ARBA00005023"/>
    </source>
</evidence>
<dbReference type="OrthoDB" id="9776455at2"/>
<sequence>MQKTLIGPFAQILPMTGLPLKGALQDEQLTIINDGGILVMAGKIALIGNYAEMKAMADSETLFEVIEGEQVALPSFVDCHTHICFGGNRAKDYAARNAGKTYLEIAAEGGGIWSTVNHTRAASEAALVAGILSRAQRHLEQGVTTIEVKSGYGLSVAEELKMLRAIQKADKESPADLIATCLAAHIVPKDGQTAQGYLKTIVAELFPILQKENLAQRVDAFIEQGAYTPADVQYYFEAAQKLGLDITVHADQFSTGGSQAAIDHSAISADHLEASGPKEIAALAQSDTIAVALPGASMGLGCAYTPARALLDQGGALAIASDWNPGSAPMGNLLMQAAVLGSYEKLSNAEVLAGITFRAAAALNIQAGTLQEECQADIVAFKTDNYQNILYQQGMLIPAQVWKNGKPQIHK</sequence>
<evidence type="ECO:0000256" key="5">
    <source>
        <dbReference type="ARBA" id="ARBA00022808"/>
    </source>
</evidence>
<dbReference type="Gene3D" id="3.20.20.140">
    <property type="entry name" value="Metal-dependent hydrolases"/>
    <property type="match status" value="1"/>
</dbReference>
<dbReference type="AlphaFoldDB" id="A0A2A4GAI8"/>
<dbReference type="Pfam" id="PF01979">
    <property type="entry name" value="Amidohydro_1"/>
    <property type="match status" value="1"/>
</dbReference>
<evidence type="ECO:0000313" key="10">
    <source>
        <dbReference type="EMBL" id="PCE65969.1"/>
    </source>
</evidence>
<dbReference type="SUPFAM" id="SSF51338">
    <property type="entry name" value="Composite domain of metallo-dependent hydrolases"/>
    <property type="match status" value="2"/>
</dbReference>
<dbReference type="GO" id="GO:0050480">
    <property type="term" value="F:imidazolonepropionase activity"/>
    <property type="evidence" value="ECO:0007669"/>
    <property type="project" value="UniProtKB-UniRule"/>
</dbReference>
<keyword evidence="5" id="KW-0369">Histidine metabolism</keyword>
<dbReference type="PANTHER" id="PTHR42752:SF1">
    <property type="entry name" value="IMIDAZOLONEPROPIONASE-RELATED"/>
    <property type="match status" value="1"/>
</dbReference>
<gene>
    <name evidence="10" type="ORF">B7P33_01310</name>
</gene>
<dbReference type="RefSeq" id="WP_097441494.1">
    <property type="nucleotide sequence ID" value="NZ_NBWU01000001.1"/>
</dbReference>
<evidence type="ECO:0000256" key="8">
    <source>
        <dbReference type="NCBIfam" id="TIGR01224"/>
    </source>
</evidence>
<dbReference type="Gene3D" id="2.30.40.10">
    <property type="entry name" value="Urease, subunit C, domain 1"/>
    <property type="match status" value="1"/>
</dbReference>
<dbReference type="GO" id="GO:0019556">
    <property type="term" value="P:L-histidine catabolic process to glutamate and formamide"/>
    <property type="evidence" value="ECO:0007669"/>
    <property type="project" value="UniProtKB-UniRule"/>
</dbReference>
<dbReference type="SUPFAM" id="SSF51556">
    <property type="entry name" value="Metallo-dependent hydrolases"/>
    <property type="match status" value="1"/>
</dbReference>
<dbReference type="InterPro" id="IPR011059">
    <property type="entry name" value="Metal-dep_hydrolase_composite"/>
</dbReference>
<comment type="pathway">
    <text evidence="1">Amino-acid degradation.</text>
</comment>
<keyword evidence="3" id="KW-0479">Metal-binding</keyword>
<accession>A0A2A4GAI8</accession>
<dbReference type="EMBL" id="NBWU01000001">
    <property type="protein sequence ID" value="PCE65969.1"/>
    <property type="molecule type" value="Genomic_DNA"/>
</dbReference>
<evidence type="ECO:0000259" key="9">
    <source>
        <dbReference type="Pfam" id="PF01979"/>
    </source>
</evidence>
<dbReference type="GO" id="GO:0046872">
    <property type="term" value="F:metal ion binding"/>
    <property type="evidence" value="ECO:0007669"/>
    <property type="project" value="UniProtKB-KW"/>
</dbReference>
<evidence type="ECO:0000256" key="2">
    <source>
        <dbReference type="ARBA" id="ARBA00012864"/>
    </source>
</evidence>
<evidence type="ECO:0000256" key="6">
    <source>
        <dbReference type="ARBA" id="ARBA00022833"/>
    </source>
</evidence>
<keyword evidence="6" id="KW-0862">Zinc</keyword>
<organism evidence="10 11">
    <name type="scientific">Sediminicola luteus</name>
    <dbReference type="NCBI Taxonomy" id="319238"/>
    <lineage>
        <taxon>Bacteria</taxon>
        <taxon>Pseudomonadati</taxon>
        <taxon>Bacteroidota</taxon>
        <taxon>Flavobacteriia</taxon>
        <taxon>Flavobacteriales</taxon>
        <taxon>Flavobacteriaceae</taxon>
        <taxon>Sediminicola</taxon>
    </lineage>
</organism>
<feature type="domain" description="Amidohydrolase-related" evidence="9">
    <location>
        <begin position="72"/>
        <end position="406"/>
    </location>
</feature>
<evidence type="ECO:0000256" key="4">
    <source>
        <dbReference type="ARBA" id="ARBA00022801"/>
    </source>
</evidence>
<evidence type="ECO:0000313" key="11">
    <source>
        <dbReference type="Proteomes" id="UP000219559"/>
    </source>
</evidence>
<keyword evidence="11" id="KW-1185">Reference proteome</keyword>
<keyword evidence="7" id="KW-0408">Iron</keyword>
<dbReference type="InterPro" id="IPR032466">
    <property type="entry name" value="Metal_Hydrolase"/>
</dbReference>
<dbReference type="InterPro" id="IPR006680">
    <property type="entry name" value="Amidohydro-rel"/>
</dbReference>
<dbReference type="PANTHER" id="PTHR42752">
    <property type="entry name" value="IMIDAZOLONEPROPIONASE"/>
    <property type="match status" value="1"/>
</dbReference>
<dbReference type="Proteomes" id="UP000219559">
    <property type="component" value="Unassembled WGS sequence"/>
</dbReference>
<protein>
    <recommendedName>
        <fullName evidence="2 8">Imidazolonepropionase</fullName>
        <ecNumber evidence="2 8">3.5.2.7</ecNumber>
    </recommendedName>
</protein>
<evidence type="ECO:0000256" key="3">
    <source>
        <dbReference type="ARBA" id="ARBA00022723"/>
    </source>
</evidence>
<proteinExistence type="predicted"/>
<comment type="caution">
    <text evidence="10">The sequence shown here is derived from an EMBL/GenBank/DDBJ whole genome shotgun (WGS) entry which is preliminary data.</text>
</comment>
<dbReference type="InterPro" id="IPR005920">
    <property type="entry name" value="HutI"/>
</dbReference>